<accession>A0A6M3LPZ7</accession>
<feature type="transmembrane region" description="Helical" evidence="1">
    <location>
        <begin position="6"/>
        <end position="30"/>
    </location>
</feature>
<evidence type="ECO:0000256" key="1">
    <source>
        <dbReference type="SAM" id="Phobius"/>
    </source>
</evidence>
<protein>
    <submittedName>
        <fullName evidence="3">Uncharacterized protein</fullName>
    </submittedName>
</protein>
<dbReference type="AlphaFoldDB" id="A0A6M3LPZ7"/>
<dbReference type="EMBL" id="MT143487">
    <property type="protein sequence ID" value="QJA97366.1"/>
    <property type="molecule type" value="Genomic_DNA"/>
</dbReference>
<evidence type="ECO:0000313" key="3">
    <source>
        <dbReference type="EMBL" id="QJA97366.1"/>
    </source>
</evidence>
<keyword evidence="1" id="KW-1133">Transmembrane helix</keyword>
<dbReference type="EMBL" id="MT142747">
    <property type="protein sequence ID" value="QJA88010.1"/>
    <property type="molecule type" value="Genomic_DNA"/>
</dbReference>
<keyword evidence="1" id="KW-0812">Transmembrane</keyword>
<proteinExistence type="predicted"/>
<gene>
    <name evidence="2" type="ORF">MM415B02848_0010</name>
    <name evidence="3" type="ORF">MM415B06311_0007</name>
</gene>
<sequence length="66" mass="7239">MTKFFAAPFFFVGGLLLTFSCFLLLVAGWIETGNMIDGSIFTWDAISEGACKRYEEACEAKEAEGS</sequence>
<reference evidence="3" key="1">
    <citation type="submission" date="2020-03" db="EMBL/GenBank/DDBJ databases">
        <title>The deep terrestrial virosphere.</title>
        <authorList>
            <person name="Holmfeldt K."/>
            <person name="Nilsson E."/>
            <person name="Simone D."/>
            <person name="Lopez-Fernandez M."/>
            <person name="Wu X."/>
            <person name="de Brujin I."/>
            <person name="Lundin D."/>
            <person name="Andersson A."/>
            <person name="Bertilsson S."/>
            <person name="Dopson M."/>
        </authorList>
    </citation>
    <scope>NUCLEOTIDE SEQUENCE</scope>
    <source>
        <strain evidence="2">MM415B02848</strain>
        <strain evidence="3">MM415B06311</strain>
    </source>
</reference>
<name>A0A6M3LPZ7_9ZZZZ</name>
<keyword evidence="1" id="KW-0472">Membrane</keyword>
<dbReference type="PROSITE" id="PS51257">
    <property type="entry name" value="PROKAR_LIPOPROTEIN"/>
    <property type="match status" value="1"/>
</dbReference>
<organism evidence="3">
    <name type="scientific">viral metagenome</name>
    <dbReference type="NCBI Taxonomy" id="1070528"/>
    <lineage>
        <taxon>unclassified sequences</taxon>
        <taxon>metagenomes</taxon>
        <taxon>organismal metagenomes</taxon>
    </lineage>
</organism>
<evidence type="ECO:0000313" key="2">
    <source>
        <dbReference type="EMBL" id="QJA88010.1"/>
    </source>
</evidence>